<proteinExistence type="predicted"/>
<dbReference type="Pfam" id="PF19778">
    <property type="entry name" value="RE_endonuc"/>
    <property type="match status" value="1"/>
</dbReference>
<name>A0AA37J0T4_9FIRM</name>
<evidence type="ECO:0000259" key="2">
    <source>
        <dbReference type="Pfam" id="PF04851"/>
    </source>
</evidence>
<dbReference type="Proteomes" id="UP001055185">
    <property type="component" value="Unassembled WGS sequence"/>
</dbReference>
<dbReference type="AlphaFoldDB" id="A0AA37J0T4"/>
<dbReference type="RefSeq" id="WP_238318106.1">
    <property type="nucleotide sequence ID" value="NZ_BQKV01000115.1"/>
</dbReference>
<keyword evidence="4" id="KW-0347">Helicase</keyword>
<reference evidence="4" key="1">
    <citation type="journal article" date="2022" name="Int. J. Syst. Evol. Microbiol.">
        <title>Genome-based, phenotypic and chemotaxonomic classification of Faecalibacterium strains: proposal of three novel species Faecalibacterium duncaniae sp. nov., Faecalibacterium hattorii sp. nov. and Faecalibacterium gallinarum sp. nov. .</title>
        <authorList>
            <person name="Sakamoto M."/>
            <person name="Sakurai N."/>
            <person name="Tanno H."/>
            <person name="Iino T."/>
            <person name="Ohkuma M."/>
            <person name="Endo A."/>
        </authorList>
    </citation>
    <scope>NUCLEOTIDE SEQUENCE</scope>
    <source>
        <strain evidence="4">JCM 17207</strain>
    </source>
</reference>
<dbReference type="GO" id="GO:0004386">
    <property type="term" value="F:helicase activity"/>
    <property type="evidence" value="ECO:0007669"/>
    <property type="project" value="UniProtKB-KW"/>
</dbReference>
<keyword evidence="4" id="KW-0378">Hydrolase</keyword>
<protein>
    <submittedName>
        <fullName evidence="4">DEAD/DEAH box helicase</fullName>
    </submittedName>
</protein>
<gene>
    <name evidence="4" type="ORF">JCM17207_25290</name>
</gene>
<dbReference type="InterPro" id="IPR045572">
    <property type="entry name" value="RE_endonuc_C"/>
</dbReference>
<dbReference type="GO" id="GO:0005829">
    <property type="term" value="C:cytosol"/>
    <property type="evidence" value="ECO:0007669"/>
    <property type="project" value="TreeGrafter"/>
</dbReference>
<accession>A0AA37J0T4</accession>
<evidence type="ECO:0000256" key="1">
    <source>
        <dbReference type="SAM" id="MobiDB-lite"/>
    </source>
</evidence>
<dbReference type="GO" id="GO:0005524">
    <property type="term" value="F:ATP binding"/>
    <property type="evidence" value="ECO:0007669"/>
    <property type="project" value="InterPro"/>
</dbReference>
<dbReference type="InterPro" id="IPR006935">
    <property type="entry name" value="Helicase/UvrB_N"/>
</dbReference>
<dbReference type="SUPFAM" id="SSF52540">
    <property type="entry name" value="P-loop containing nucleoside triphosphate hydrolases"/>
    <property type="match status" value="2"/>
</dbReference>
<comment type="caution">
    <text evidence="4">The sequence shown here is derived from an EMBL/GenBank/DDBJ whole genome shotgun (WGS) entry which is preliminary data.</text>
</comment>
<feature type="domain" description="Type III restriction enzyme C-terminal endonuclease" evidence="3">
    <location>
        <begin position="919"/>
        <end position="1024"/>
    </location>
</feature>
<feature type="domain" description="Helicase/UvrB N-terminal" evidence="2">
    <location>
        <begin position="104"/>
        <end position="268"/>
    </location>
</feature>
<feature type="region of interest" description="Disordered" evidence="1">
    <location>
        <begin position="44"/>
        <end position="64"/>
    </location>
</feature>
<dbReference type="PANTHER" id="PTHR47396:SF1">
    <property type="entry name" value="ATP-DEPENDENT HELICASE IRC3-RELATED"/>
    <property type="match status" value="1"/>
</dbReference>
<dbReference type="InterPro" id="IPR027417">
    <property type="entry name" value="P-loop_NTPase"/>
</dbReference>
<dbReference type="EMBL" id="BQKV01000115">
    <property type="protein sequence ID" value="GJN65904.1"/>
    <property type="molecule type" value="Genomic_DNA"/>
</dbReference>
<evidence type="ECO:0000313" key="5">
    <source>
        <dbReference type="Proteomes" id="UP001055185"/>
    </source>
</evidence>
<keyword evidence="4" id="KW-0547">Nucleotide-binding</keyword>
<evidence type="ECO:0000313" key="4">
    <source>
        <dbReference type="EMBL" id="GJN65904.1"/>
    </source>
</evidence>
<sequence length="1035" mass="118377">MKFNFKIQQYQTDAVDAVVKVFAGQGFHDRIRYIRDLGKRTVPDVEQTEMKGTAEADPDDDTGYKNEELSLTDDQLLQNIHKLQSENNIKLSPELVKSLGRCSLDIEMETGTGKTYVYIKTIFELNKTYGWSKFIVVVPSIAIREGVKKSFEITADHFMEYYGKKARFFIYNSQNLNQLDNFSASAGIQVMIINTQAFASSLKEDGKSKEARIIYSKRDEFASRRPIDVIAANRPIIILDEPQKMGGAVTQKALKTFKPLFSLNYSATHAVQHNLVYVLDALDAFNKRLVKKIEVKGFEVKNLRGTDSYLFLEQIVLSPKKPPMARIEMEIGYNKSINRETRILGVDDNLYFISQNMEQYKGYTISEIDPLRGTVTFTNGVTIRTGDVVGDVSETDMRRIQIRETIQSHFEKEERLFNLGIKTLSLFFIDEVAKYRQYDEDGNEQLGEYGKMFEEEYLQALNEHLTLEKTPYQEYLRKMCAAPAEAHKGYFSIDKKTGHSVNSQIKRGSEFSDDISAYDLILKNKERLLSFEEPTRFIFSHSALREGWDNPNVFQICTLKHSDNQTAKRQEVGRGLRLCVNQGGNRMDAQSCGDQVHDINMLTVIASESYRTFVADLQSDIKKELYDRPITATSEYFKGKYVKVDGVPTLIDAEAANAIEFYLISNGYVDMKRKVTDKYRTDVQMGTLAPLPEELAPMAEGVHLLVQAVYDESALKAMITDGHETKVKENPLNENFAKKEFQALWKQINHKYAYTVEFDSDELIQKAIAHINDRLFVSELQYTTTVGRQKDEMNEHELGRGDSFGGEKTRTRTLRQAHGGHLKYDLVGKIAQGTVLTRRTVVAILKGLRPQKLYMFKNNPEEFITKIVRLINEQKATTIVDHITYDTIEGQYDNNIFTIEKSAYDFDKAFRATKAIQDYVFTDGTAEKSVERRFVQDLDAAEEVCVYAKLPRGFHIPTPVGNYSPDWAIAFYEGTVKHIFFVAETKGTMETLQLKPIEQAKILCARKLFNEMSTSQVKYHDVDNYQSLLNVMKSL</sequence>
<organism evidence="4 5">
    <name type="scientific">Faecalibacterium gallinarum</name>
    <dbReference type="NCBI Taxonomy" id="2903556"/>
    <lineage>
        <taxon>Bacteria</taxon>
        <taxon>Bacillati</taxon>
        <taxon>Bacillota</taxon>
        <taxon>Clostridia</taxon>
        <taxon>Eubacteriales</taxon>
        <taxon>Oscillospiraceae</taxon>
        <taxon>Faecalibacterium</taxon>
    </lineage>
</organism>
<dbReference type="Pfam" id="PF04851">
    <property type="entry name" value="ResIII"/>
    <property type="match status" value="1"/>
</dbReference>
<dbReference type="PANTHER" id="PTHR47396">
    <property type="entry name" value="TYPE I RESTRICTION ENZYME ECOKI R PROTEIN"/>
    <property type="match status" value="1"/>
</dbReference>
<keyword evidence="4" id="KW-0067">ATP-binding</keyword>
<dbReference type="InterPro" id="IPR050742">
    <property type="entry name" value="Helicase_Restrict-Modif_Enz"/>
</dbReference>
<evidence type="ECO:0000259" key="3">
    <source>
        <dbReference type="Pfam" id="PF19778"/>
    </source>
</evidence>
<keyword evidence="5" id="KW-1185">Reference proteome</keyword>
<dbReference type="GO" id="GO:0003677">
    <property type="term" value="F:DNA binding"/>
    <property type="evidence" value="ECO:0007669"/>
    <property type="project" value="InterPro"/>
</dbReference>
<feature type="compositionally biased region" description="Basic and acidic residues" evidence="1">
    <location>
        <begin position="44"/>
        <end position="54"/>
    </location>
</feature>
<dbReference type="Gene3D" id="3.40.50.300">
    <property type="entry name" value="P-loop containing nucleotide triphosphate hydrolases"/>
    <property type="match status" value="2"/>
</dbReference>
<dbReference type="GO" id="GO:0015668">
    <property type="term" value="F:type III site-specific deoxyribonuclease activity"/>
    <property type="evidence" value="ECO:0007669"/>
    <property type="project" value="InterPro"/>
</dbReference>